<dbReference type="InterPro" id="IPR013320">
    <property type="entry name" value="ConA-like_dom_sf"/>
</dbReference>
<proteinExistence type="predicted"/>
<dbReference type="Pfam" id="PF13585">
    <property type="entry name" value="CHU_C"/>
    <property type="match status" value="1"/>
</dbReference>
<reference evidence="4 5" key="1">
    <citation type="submission" date="2019-05" db="EMBL/GenBank/DDBJ databases">
        <title>Polaribacter aestuariivivens sp. nov., isolated from a tidal flat.</title>
        <authorList>
            <person name="Yoon J.-H."/>
        </authorList>
    </citation>
    <scope>NUCLEOTIDE SEQUENCE [LARGE SCALE GENOMIC DNA]</scope>
    <source>
        <strain evidence="4 5">DBTF-3</strain>
    </source>
</reference>
<evidence type="ECO:0000256" key="1">
    <source>
        <dbReference type="SAM" id="MobiDB-lite"/>
    </source>
</evidence>
<feature type="region of interest" description="Disordered" evidence="1">
    <location>
        <begin position="1471"/>
        <end position="1505"/>
    </location>
</feature>
<evidence type="ECO:0000259" key="3">
    <source>
        <dbReference type="Pfam" id="PF26628"/>
    </source>
</evidence>
<dbReference type="PANTHER" id="PTHR34819:SF3">
    <property type="entry name" value="CELL SURFACE PROTEIN"/>
    <property type="match status" value="1"/>
</dbReference>
<feature type="domain" description="DUF11" evidence="2">
    <location>
        <begin position="6792"/>
        <end position="6897"/>
    </location>
</feature>
<keyword evidence="5" id="KW-1185">Reference proteome</keyword>
<feature type="region of interest" description="Disordered" evidence="1">
    <location>
        <begin position="1520"/>
        <end position="1540"/>
    </location>
</feature>
<feature type="compositionally biased region" description="Polar residues" evidence="1">
    <location>
        <begin position="4306"/>
        <end position="4320"/>
    </location>
</feature>
<dbReference type="GO" id="GO:0005509">
    <property type="term" value="F:calcium ion binding"/>
    <property type="evidence" value="ECO:0007669"/>
    <property type="project" value="InterPro"/>
</dbReference>
<feature type="domain" description="DUF11" evidence="2">
    <location>
        <begin position="3595"/>
        <end position="3708"/>
    </location>
</feature>
<dbReference type="PANTHER" id="PTHR34819">
    <property type="entry name" value="LARGE CYSTEINE-RICH PERIPLASMIC PROTEIN OMCB"/>
    <property type="match status" value="1"/>
</dbReference>
<protein>
    <submittedName>
        <fullName evidence="4">DUF11 domain-containing protein</fullName>
    </submittedName>
</protein>
<feature type="domain" description="DUF11" evidence="2">
    <location>
        <begin position="4579"/>
        <end position="4693"/>
    </location>
</feature>
<dbReference type="RefSeq" id="WP_138535290.1">
    <property type="nucleotide sequence ID" value="NZ_VANR01000003.1"/>
</dbReference>
<dbReference type="GO" id="GO:0005975">
    <property type="term" value="P:carbohydrate metabolic process"/>
    <property type="evidence" value="ECO:0007669"/>
    <property type="project" value="UniProtKB-ARBA"/>
</dbReference>
<feature type="domain" description="DUF11" evidence="2">
    <location>
        <begin position="4089"/>
        <end position="4204"/>
    </location>
</feature>
<dbReference type="EMBL" id="VANR01000003">
    <property type="protein sequence ID" value="TMM30338.1"/>
    <property type="molecule type" value="Genomic_DNA"/>
</dbReference>
<feature type="domain" description="DUF11" evidence="2">
    <location>
        <begin position="5438"/>
        <end position="5553"/>
    </location>
</feature>
<accession>A0A5S3N4U1</accession>
<feature type="domain" description="DUF11" evidence="2">
    <location>
        <begin position="3475"/>
        <end position="3576"/>
    </location>
</feature>
<feature type="domain" description="DUF8202" evidence="3">
    <location>
        <begin position="663"/>
        <end position="853"/>
    </location>
</feature>
<dbReference type="InterPro" id="IPR058515">
    <property type="entry name" value="DUF8202"/>
</dbReference>
<feature type="compositionally biased region" description="Acidic residues" evidence="1">
    <location>
        <begin position="1520"/>
        <end position="1530"/>
    </location>
</feature>
<feature type="domain" description="DUF11" evidence="2">
    <location>
        <begin position="6053"/>
        <end position="6166"/>
    </location>
</feature>
<feature type="domain" description="DUF11" evidence="2">
    <location>
        <begin position="3100"/>
        <end position="3216"/>
    </location>
</feature>
<dbReference type="Gene3D" id="2.60.40.1170">
    <property type="entry name" value="Mu homology domain, subdomain B"/>
    <property type="match status" value="3"/>
</dbReference>
<feature type="domain" description="DUF8202" evidence="3">
    <location>
        <begin position="1089"/>
        <end position="1279"/>
    </location>
</feature>
<dbReference type="InterPro" id="IPR001434">
    <property type="entry name" value="OmcB-like_DUF11"/>
</dbReference>
<dbReference type="Gene3D" id="2.60.40.3080">
    <property type="match status" value="24"/>
</dbReference>
<feature type="domain" description="DUF11" evidence="2">
    <location>
        <begin position="2863"/>
        <end position="2969"/>
    </location>
</feature>
<evidence type="ECO:0000259" key="2">
    <source>
        <dbReference type="Pfam" id="PF01345"/>
    </source>
</evidence>
<dbReference type="InterPro" id="IPR018247">
    <property type="entry name" value="EF_Hand_1_Ca_BS"/>
</dbReference>
<feature type="domain" description="DUF11" evidence="2">
    <location>
        <begin position="2983"/>
        <end position="3077"/>
    </location>
</feature>
<dbReference type="InterPro" id="IPR026341">
    <property type="entry name" value="T9SS_type_B"/>
</dbReference>
<dbReference type="PROSITE" id="PS00018">
    <property type="entry name" value="EF_HAND_1"/>
    <property type="match status" value="1"/>
</dbReference>
<dbReference type="Proteomes" id="UP000307140">
    <property type="component" value="Unassembled WGS sequence"/>
</dbReference>
<feature type="domain" description="DUF11" evidence="2">
    <location>
        <begin position="6297"/>
        <end position="6404"/>
    </location>
</feature>
<feature type="compositionally biased region" description="Basic and acidic residues" evidence="1">
    <location>
        <begin position="1471"/>
        <end position="1484"/>
    </location>
</feature>
<dbReference type="GO" id="GO:0004553">
    <property type="term" value="F:hydrolase activity, hydrolyzing O-glycosyl compounds"/>
    <property type="evidence" value="ECO:0007669"/>
    <property type="project" value="UniProtKB-ARBA"/>
</dbReference>
<dbReference type="Pfam" id="PF26628">
    <property type="entry name" value="DUF8202"/>
    <property type="match status" value="3"/>
</dbReference>
<feature type="domain" description="DUF11" evidence="2">
    <location>
        <begin position="3720"/>
        <end position="3834"/>
    </location>
</feature>
<name>A0A5S3N4U1_9FLAO</name>
<evidence type="ECO:0000313" key="4">
    <source>
        <dbReference type="EMBL" id="TMM30338.1"/>
    </source>
</evidence>
<dbReference type="NCBIfam" id="TIGR01451">
    <property type="entry name" value="B_ant_repeat"/>
    <property type="match status" value="34"/>
</dbReference>
<feature type="domain" description="DUF11" evidence="2">
    <location>
        <begin position="5688"/>
        <end position="5803"/>
    </location>
</feature>
<dbReference type="NCBIfam" id="TIGR04131">
    <property type="entry name" value="Bac_Flav_CTERM"/>
    <property type="match status" value="1"/>
</dbReference>
<sequence>MAISYLNSFIKFTSTLKRTNFLIFSFLSIITFSQTNPGGVSGANLWLKSDTGVAPSSGTLASWIDQTNNNLTNIVGDPQVTSQQANFNSTIIFDGTDDRVSIPYDVKLNTAPFTLSILVSANQLTNSASIINSLHTYFLSIDGYAIEIISGQWEFLMGDGSALTSISGGAVALNEWKLFTAKYDGSSSTLYVDGELVGTKTISNYNSNSQKSFKIAHSETSRSDPISFFSGDIAEISFFGKDLVSSDQIKLESYLALKYGISLDPSVANYTNSSGASIWNDTSYWNDVFGIGKDDISGLNQVKSNSINTGSGDGSGQSGKGNIILSNPSSLENGDFLMIGHNNGALTEQLNDLPSGLSMLRLGREWKVKRTGDPGTVDLEFDFNGITTSGGTTNVNNYRLLIDSDGDGDFTTGLVQQIVPNSFGSSKLIFNGVNLPDGAVLAFATGINSGPGGVLGSNLWLKADEGVTNSGSNLAVWVDQSGNNTFTVSGDPQTGVSSINFNNAIDFDGTGDYMTGNTAITFQTLYAVIKRDLAGNGGAVLSVSTPDSNPPTNIGYMMRGQSMWTGNNNISNLLYAGSTGNLGTEKARIGNFQIVPGKGATEQQTYIDGQFFSTISIAGGGSSMENFSDIPYVGRTQWSSDPNFFQGQMAEVIMYPVAHTASERTRIQSYLAIKYGISLESSVANYINSAGNSIWSNTSYWNDVFGIGKDDVSGLNQTQSNSINTGSGDGTGQSGKGNIIISNPSSLDEGDFLMIGHDNKLFTDIISTDLPASQANVKRLAREWKVAHTNDVGTVSLSFNTLGLSGLPIGLMNYKMLIDLDGNGDFTNGTVSVIDATSIISGIITFDNVKLPSDAVFTFVLDSNISTPGPGVTGSNLWLKANDGVTASGTDLTAWLDQTGINSFTKIGSVGYKQNALNFNPTVEILNTGAPAVPLPPNRLDGNSSIVAQEAYAVYKTNSDKNATVIGSTIQNPTIGNDTPNWGKAFFGGLLRNWALVSDRSPYEYYVIPDLTTKFTINNYDVGATFASNQSARLNGAFITTSRRGSDWSEIELVPLIGATNNPTSSGWLPLDGEIAEVLMYPKSLSIDDKKKVESYLAIKYGITLDKSVSNYLNSAGIPVWNNATYWNDIFGIGKDDASGLNQIQSNSINTGSGDGTGQSGKANIVLTNASSLDNGDFLLIGHNNAVLTEQTTDLPTTELGKKRVVREWKVKHTGNVGTVDFTFDLKGLCLPGNFNTDFTLLIDEDGNGDFTNGTISKVVANALASEVLTFNGITLNDGAVFTILGTPASIRLTSAVGTDNQNECESSPIQNIVYTGVNINNATVTGLPAGVSGVYDQVAKTFTISGTATSTSAGVFNYTISTTSNQCAAAPTISGKITIVANNTVSAPSATPTLEKDQTLTAITHTTTGATGIGIATNLPPGVSAAWANNTITITGTPTLPGVYNYTIPLTGGCSTINATGTITVEDTKDTDGDGVIDSRDLDSDNDGITDIDEGKASTVSSSIDTDNDGSFDYLSTDSDGDGCADTDEAYGAGTDTNTNGQYGATPTLANGGVNANGLVIAAGIAPSTRAYVKSPLDSNNDNIQDYKQLSKEVVSITTQPVNTAVSITDTATFTVVPQLQGTGLDPVYQWQEDSGTGTFADIANGGLYSGATTATLSIANPLSDKNGFKYRCIVSPVANVCLNPQISTAAILTVNKHPIVLTDDSYTISQLSAAASPLALSPSIIANDTFLGVLPIINGAGKTTTLTTTGSVVSGIIIETTTGNITVDNTVAPGIYTLSYSLCEDADPTNCQTATITINVLLDTDFDGVADVNDLDDDNDGILDVNEVCATGTYTFVNPNQIDGTVDGSNFTLTGVSNNGAPWTSADVTSANFSSPSSFFSPSAGVLPAIKYGGGTGGRGSFTLAGGETRIIRFHIAQLAGNTLTFSEPFRIITTGNAALSSSSDTTLTGVAVPGGDANGTIEFLNPINSVSWSTTTVGPSPNEGDGFFIAVLACDVDTDGDGLLNSLDLDSDGDSCNDVVEVYGLSADSDNDGIYGTGNPTVDANGLVTAAGISGSAYVTLPGDADSNGTNDYLQPSITAQSIKTNPNSTYTINSGDNATIVVALNTIGSGTQPILQWQTTTPGATTWVNIADDATYSGTNTLSLTISSARFSLNNSLYRLQVSNPSVICGSTFESSSAKLVVNPDSIVANDDTVSAPENNPQVLTANILSNDELNAVSVNNADVTITTVGSVPTGIILDLSTGELTTNGTIPVGVYTFDYQVCENIDPTNCTTATISITILKDTDGDLVADINDLDDDNDGILDTVEDAANNDVDSDGIINSLDTDSDNDACNDVNEVYGANTDADNNGKYGSGNPAVDANGLVIAAGVTSNVYNTLPSDKDTNGTDDFLQASKAVTGFTVQPKDHLTNINRTVTFSGNPLTTGTGTDVIYQWQVNIGGTSTWTNVTDNAFYTGATTPDLKVVPNNSSFNSNQYRLVVSTPSFVCDTNVTSNAAVLSIISNIINANNDAATVVENTANSNVVNVLNNDLLNNAIANIADVNLTQISVTNTGISLNLNSGNIEITSAVSAGIYFLEYKLCEIVDPLNCSNGIVTIVVQRDTDGDGIPDARDPDIDNDGNPNTTDPNTNLPVANGDSGNVKVGQPTEIDILTNDDFLPGANTTITQISGGTALGTVSFNNSTGKLTYTPTLAEAGKTVTIVYEVTNIPTSVSKRATVTLTVDDEADLSLAISVNNTTPNVGSTIIFTIEVTNNGPSNVTNLDVLSKLASGYTFVSATAIQGTYDEVSGNWFINSLNNAATNTLNITASVNPTGIYTQEAEVAFADQTDPDSTPGNGNTTEDDFASVVVNPIPQANLVTVLSVNNSTPNEGDEITYQIKVKNNGPSNASNVGLTFALPAGVTYKSDDSSGDYNSATGVWTLGNILNNQSDVLHIVATINAATAGSTIIGTVSSTASGTEVDATTTGDVLTAPLTVGQASLTTTITVDNAAPNEGDTVKYTITISNAGPNTATGIKLTSILPSGLTFVSDNSGGTYNSATGLWTPASIASGSNASIEITATVNSGTAGTTITTPVNALVTNQQATNALPAAANINVKSIDLVTIISVDNTTPNEGETIKYTISVTNNGPDVATNVSLTDVLPTGITYVSDNGTGTYVSATGIWTAGTIAIGASKSLEITATVDAATAGSHIVNTVTSVTSTETDTTTSGDTLSTTISVSNINLVTNISVGNPTPNVNAPNTITISVTNTSLGGATGVSLTSLIPSGLTYVSNVASAGTYNDATGVWTIGNISGGSSVNLVLNVTADSNQGNQTITISTTAAAGNQTDPTTVGDVLTTDIIPTSANLITIFSVDNSVPNEGDTVVFSIRVRNAGPSDETNVSLTTDTWPLSGLTFVSDNSVGAYNNTTGVWTIGNLASGATKTLNITASVNLASGGNTYTFKSTNPATGDQVDTITTGDVLSTSLTVQSAKLATSIAVNNSTPNEGDTVIYTITVVNNGPSTDNNVSLTSLLPTGLTYVSDTPSKGSYNAGSGLWSIGALTNGDTETLVLNATVNSGTGGTTITSTTTAALGDQTDTSVLNPNLSTSINVTSSNLVTVKTVNNTLPDEGDTIIYSINVTNNGPNDETNVSLTDNLPSGITFVSASATTGSYSNTTGVWTIGNITNGDTETLNITATVNAGTNGSTITNTTSAANGDQADPTTVGDVLSADITVTVSDIITVLTVNNNTPNVGDSVIYTINVTNNGVNDDTNVSLTTDILSTISGLTFVSDDAGANYDETSGVWTIGGILSGETKTLNIVATVGNNTGGNAITFNTGAAAGDQADPTTNGDVLVATINVTSSNLVTTILVDNSNPNEGDTVNYTINVVNNGPNDETNVTLEDSLPTGISFVSASTTSGSYSSGTGVWTIGNIPKYTTASLVISGIVNAGTSGQTITNTIANRASGDQADPTTAGDSLTASLTVSSSNLVTTILVDNPTPNQGDAVIYTIQVRNNGPNDETGVNLTSLLPTGINFSSAVPNSGTYNQTTGVWSIGNLAKNNSTTLLLIGTVDANAALLGTITTTTTAAQGNIIDTNTSGDILSAVIKVTQADLITTISSNNTTPNEGDTVEIRIKVTNNGPNDETNTSLTSILPTGLTYVSDNASGSYNHATGLWNLGSISKNNSKTLIISAKVNANTAGQTIVATTTSANGDQTDPSAAKDKLSTTLNIGNAADIVLSKTVDNNTPNEGDTINYTISVTNRGPANATNLVITDVLPTGLTFVSEFAGSGVWNSSASTWTLATLPSGETRNLIIQATVNAGTAGTSITNTISNTQDQTDSNSTADDDSETISVNQIDLFTVKTVNNSSPNVGDTVTYSIKVTNATGSNTATNVVLTDVLPTGVTYVSDNGSGTFNSTTGIWTIGTLSQGASKTLLIDAKINLGTGGNTIVNTASAATADQADSNATPDSLAASLTVTSTNLITTKTVDNTSPTEGQTIVYTITVNNNSGNNATGVTLTDRLPIGVTYVSDDAAGNYNPTSGIWSIGNIATNSTETLNITATVNSGTGNTSITNTTIAASGNQSDPTTVGDDLTATISVISADLVTVNTVNVTEANVGDSVTYTLTVTNNGPSTATNISLIDILPTGVTYVSDTGSGTYTAATGVWSITSLASGNSTSLDIVTTVNASAAGKTVNNVVSQTAQATEVDPTTVNDVLTSSFKVLSNDLSTNLTVNKGNPNEGETIIYNLTVTNNGPSDATGVTITESLPTGVTYVSHTSTTGSYNTATGLWSIGNLSKNVTASLAITATVDAGTGGTTITNTTSAATANNNDPLATNNSDSVAITIGNLADIVLTNVVDNATPNVGDVVTFTITAKNNGPTRVDNLVVKNLVPAGLSATVITPSTGAWISPNWNIGSLAIGTTETLTIVATVNSGTGGLTLTNVVSNTQTQIDTNLTADDFNESITITNSNLVTTKTVNNTSPNEGDTVRYTISVKNDGPSNATNVRLTDMLPNGVTYLNDDASGAYNAASGIWTIGNIANGATARLNIDATVNAGTAGTSIVNITTVATGDQTDATTNGDILNASISVASSELVTKISADNLNPNEGDIVTYSILVNNQGPNDATNVSLTSLLPNDLTLDSFIAPSGTNFNSGSGLWSIGNISSGNSKELKILAKVSIGSNRKTITTTTTAAVGDQTDPNTIPDLLSVDVVVANNSDIVVTKTVDNNTPNIGDVLTYTITVENKSGAEVSNFVLTDVLPIGLTFGTASVTSGVWNAPNWSISKLSVNDPQTLTVQASVDAGSGGLTLTNVVSHTQNQKDTNATVDDLTETVVVTSADLITKISVDNTTPNEGDTIIYSIQVSNNGMSDATGVNLIDNLPTGITYVNHSSTAGSYNVGSGIWNGFNINNGASETLTITGIVNAGTGGSIITNTTSTAKSNQSDPGTNGDITSAIINVTSTNLVTVKTVDIAVPNEGATIVYNIKVTNNGPSESTNVTLTDVLPAGVTYISDDSNGTYNNTTGLWNIGTIINGAVKNLNISAKVDAGTGVLQTPIVNTTTAAKGDQSDPTNSGDILSASINVTSVDLVTTKSVNIQNPDEGQTIEYTIKVVNNGPSNATNVSLIDKLPSGVTYLSDNTSGAYNATTGVWTIGTLANASTKILKLRAIVDAGQGGNTITNTTTAAIGDESDSVTTTDVLSSTIIVSSADLITKKSVTTSSNDGTSFEGEEVTYTISVFNNGNSDATDVSLTDILPVGVTYVTHTTTNGIYNNGSGHWIIGNILNQETVTLNIKATVNSGQAGNTITNTTTKAIGDQSDPTDAGNELSATLIIDNLSDIVLTKVVDNPTPNIGDVITYTITATNNGPALVTNLNVTDALPAGLTYGVVTPSQGTWTLPNWQVSSLAVGSSATLTVKAIVGLGIGGQTLVNTISKTHDQTDSNITPDDLTESINITSSELVTTKTTNLSLVNEGDNIIYTIKVENQGPNDATGVNLTDLLPSDVSYVSDTSNGTYNPGSGLWILGNVPNGTSKTLNITAKVNPGTSGQIITNTTTAANGKQSDPDAVSDVLSASVSVISESDIVLSKIVDNKNPNEGDIITYTISVKNNGGATATNLVVTDNLPSGLTYLTGITSSGNWTAPNWNVGSLAPGNTATLTLQAKVDVGSQGLTLVNTITNTQDQTDTNITADDNSESIAVTSSDLEVVKTVTNQSPNEGDTIIYKITVENKGPNDATGVSLVDVLPSGVTYAGHFANVGNYNQGSGFWNIGTINNGDIVTLTINVTVDAGTSQNTITNTTSNLVADQADPDTSNNVGEVIITPGSSIDLSLTTRVLGNNTTPIIGDIISYEVVVANDGPNLATGIIVKDLLPSGLKFVKYNSSSIYNDVTGDWNVGSLAKDETKILFIEAEVLGIGVYENCAEITAADQIDSDSTPGNGITTEDDYACANVVPQVNADVVVSITVDNNNPNEADVIMYTITATNNGPSTATNLIIANVLPVGLTYVGATPSEGIWTAPTWNIGSLISGTTETLTIRALVGAGTGGTTLISTISKTQDQSDLNSSTDDLEESITVTNSDLEVVKTVSNASPNEGESIVYQITITNNGPNDATNVSIEDVLPTGVSYLSSTSVNGTYNPATGLWNIGTITNGSNAVLEITATVNTGTTGQVITNTTSNLRANQSDSDTSNNVGSVSITPGSVVDVSVSKKLLGNTIPNVGDIISYEISVTNFGPNTATGVVVKDLLPSGLKYIKHTSSSPYDNVTGNWNVGIVNKDEVKILIIEVEVLPSGNYENCAEVQTINQGDSNIVNNKSCVTFTASSVADLELRMQVDNQNPTVDENITFTVTLLNNGPSEATNVQVTSLLPSGYQFVNVTSSLGTYEESTGIWTINLIQTNTTETLNITAKVLNIGNWVSTAEVTASGTTDPDSIPGNGNNTEDDFVEITTISPNIVIKVPETFTPNGDTINETFEIPNLHVEYPKFRIQIVNRYGYKLFEYQHNGNPNSKPISWDGTSLNNGLLPTGAYFYTIYFNDGNRSPKTGWVYLRR</sequence>
<dbReference type="SUPFAM" id="SSF49899">
    <property type="entry name" value="Concanavalin A-like lectins/glucanases"/>
    <property type="match status" value="2"/>
</dbReference>
<feature type="domain" description="DUF11" evidence="2">
    <location>
        <begin position="4460"/>
        <end position="4573"/>
    </location>
</feature>
<dbReference type="Gene3D" id="4.10.1080.10">
    <property type="entry name" value="TSP type-3 repeat"/>
    <property type="match status" value="1"/>
</dbReference>
<feature type="domain" description="DUF11" evidence="2">
    <location>
        <begin position="5072"/>
        <end position="5178"/>
    </location>
</feature>
<feature type="domain" description="DUF11" evidence="2">
    <location>
        <begin position="5560"/>
        <end position="5676"/>
    </location>
</feature>
<feature type="domain" description="DUF11" evidence="2">
    <location>
        <begin position="4212"/>
        <end position="4327"/>
    </location>
</feature>
<feature type="region of interest" description="Disordered" evidence="1">
    <location>
        <begin position="4306"/>
        <end position="4325"/>
    </location>
</feature>
<feature type="domain" description="DUF11" evidence="2">
    <location>
        <begin position="6427"/>
        <end position="6535"/>
    </location>
</feature>
<feature type="domain" description="DUF11" evidence="2">
    <location>
        <begin position="4826"/>
        <end position="4934"/>
    </location>
</feature>
<feature type="domain" description="DUF11" evidence="2">
    <location>
        <begin position="3351"/>
        <end position="3459"/>
    </location>
</feature>
<comment type="caution">
    <text evidence="4">The sequence shown here is derived from an EMBL/GenBank/DDBJ whole genome shotgun (WGS) entry which is preliminary data.</text>
</comment>
<feature type="domain" description="DUF11" evidence="2">
    <location>
        <begin position="5931"/>
        <end position="6045"/>
    </location>
</feature>
<gene>
    <name evidence="4" type="ORF">FDT66_06145</name>
</gene>
<feature type="domain" description="DUF11" evidence="2">
    <location>
        <begin position="6173"/>
        <end position="6288"/>
    </location>
</feature>
<dbReference type="NCBIfam" id="TIGR04226">
    <property type="entry name" value="RrgB_K2N_iso_D2"/>
    <property type="match status" value="1"/>
</dbReference>
<evidence type="ECO:0000313" key="5">
    <source>
        <dbReference type="Proteomes" id="UP000307140"/>
    </source>
</evidence>
<organism evidence="4 5">
    <name type="scientific">Polaribacter aestuariivivens</name>
    <dbReference type="NCBI Taxonomy" id="2304626"/>
    <lineage>
        <taxon>Bacteria</taxon>
        <taxon>Pseudomonadati</taxon>
        <taxon>Bacteroidota</taxon>
        <taxon>Flavobacteriia</taxon>
        <taxon>Flavobacteriales</taxon>
        <taxon>Flavobacteriaceae</taxon>
    </lineage>
</organism>
<feature type="domain" description="DUF11" evidence="2">
    <location>
        <begin position="3969"/>
        <end position="4081"/>
    </location>
</feature>
<feature type="domain" description="DUF11" evidence="2">
    <location>
        <begin position="5313"/>
        <end position="5428"/>
    </location>
</feature>
<dbReference type="InterPro" id="IPR051172">
    <property type="entry name" value="Chlamydia_OmcB"/>
</dbReference>
<feature type="domain" description="DUF11" evidence="2">
    <location>
        <begin position="5193"/>
        <end position="5302"/>
    </location>
</feature>
<feature type="domain" description="DUF11" evidence="2">
    <location>
        <begin position="4947"/>
        <end position="5060"/>
    </location>
</feature>
<feature type="domain" description="DUF11" evidence="2">
    <location>
        <begin position="3227"/>
        <end position="3330"/>
    </location>
</feature>
<feature type="region of interest" description="Disordered" evidence="1">
    <location>
        <begin position="2604"/>
        <end position="2641"/>
    </location>
</feature>
<dbReference type="InterPro" id="IPR047589">
    <property type="entry name" value="DUF11_rpt"/>
</dbReference>
<dbReference type="SUPFAM" id="SSF103647">
    <property type="entry name" value="TSP type-3 repeat"/>
    <property type="match status" value="1"/>
</dbReference>
<feature type="domain" description="DUF11" evidence="2">
    <location>
        <begin position="3845"/>
        <end position="3958"/>
    </location>
</feature>
<feature type="domain" description="DUF11" evidence="2">
    <location>
        <begin position="6671"/>
        <end position="6784"/>
    </location>
</feature>
<dbReference type="InterPro" id="IPR028974">
    <property type="entry name" value="TSP_type-3_rpt"/>
</dbReference>
<dbReference type="Gene3D" id="2.60.120.200">
    <property type="match status" value="1"/>
</dbReference>
<feature type="domain" description="DUF11" evidence="2">
    <location>
        <begin position="2728"/>
        <end position="2835"/>
    </location>
</feature>
<dbReference type="OrthoDB" id="9765926at2"/>
<feature type="domain" description="DUF11" evidence="2">
    <location>
        <begin position="4702"/>
        <end position="4819"/>
    </location>
</feature>
<feature type="domain" description="DUF11" evidence="2">
    <location>
        <begin position="5810"/>
        <end position="5919"/>
    </location>
</feature>
<feature type="domain" description="DUF11" evidence="2">
    <location>
        <begin position="4334"/>
        <end position="4450"/>
    </location>
</feature>
<feature type="domain" description="DUF8202" evidence="3">
    <location>
        <begin position="248"/>
        <end position="438"/>
    </location>
</feature>
<feature type="compositionally biased region" description="Low complexity" evidence="1">
    <location>
        <begin position="2620"/>
        <end position="2631"/>
    </location>
</feature>
<dbReference type="Pfam" id="PF01345">
    <property type="entry name" value="DUF11"/>
    <property type="match status" value="34"/>
</dbReference>
<feature type="compositionally biased region" description="Basic and acidic residues" evidence="1">
    <location>
        <begin position="2604"/>
        <end position="2616"/>
    </location>
</feature>
<feature type="domain" description="DUF11" evidence="2">
    <location>
        <begin position="6547"/>
        <end position="6664"/>
    </location>
</feature>
<dbReference type="InterPro" id="IPR026466">
    <property type="entry name" value="Fim_isopep_form_D2_dom"/>
</dbReference>